<gene>
    <name evidence="2" type="ORF">CDAUBV1_LOCUS3333</name>
</gene>
<organism evidence="2 3">
    <name type="scientific">Calicophoron daubneyi</name>
    <name type="common">Rumen fluke</name>
    <name type="synonym">Paramphistomum daubneyi</name>
    <dbReference type="NCBI Taxonomy" id="300641"/>
    <lineage>
        <taxon>Eukaryota</taxon>
        <taxon>Metazoa</taxon>
        <taxon>Spiralia</taxon>
        <taxon>Lophotrochozoa</taxon>
        <taxon>Platyhelminthes</taxon>
        <taxon>Trematoda</taxon>
        <taxon>Digenea</taxon>
        <taxon>Plagiorchiida</taxon>
        <taxon>Pronocephalata</taxon>
        <taxon>Paramphistomoidea</taxon>
        <taxon>Paramphistomidae</taxon>
        <taxon>Calicophoron</taxon>
    </lineage>
</organism>
<dbReference type="AlphaFoldDB" id="A0AAV2T5A7"/>
<feature type="region of interest" description="Disordered" evidence="1">
    <location>
        <begin position="1"/>
        <end position="50"/>
    </location>
</feature>
<dbReference type="Proteomes" id="UP001497525">
    <property type="component" value="Unassembled WGS sequence"/>
</dbReference>
<evidence type="ECO:0000313" key="3">
    <source>
        <dbReference type="Proteomes" id="UP001497525"/>
    </source>
</evidence>
<reference evidence="2" key="1">
    <citation type="submission" date="2024-06" db="EMBL/GenBank/DDBJ databases">
        <authorList>
            <person name="Liu X."/>
            <person name="Lenzi L."/>
            <person name="Haldenby T S."/>
            <person name="Uol C."/>
        </authorList>
    </citation>
    <scope>NUCLEOTIDE SEQUENCE</scope>
</reference>
<proteinExistence type="predicted"/>
<sequence length="97" mass="10931">MHRHMLSNPGSTSNGEGENANTLRRRQQHRKTYSDYGNNNTNHTTATKEDNIVIGIINVVARRANATSASDKSRDESERSVYLLTELTACEIMMLHK</sequence>
<feature type="compositionally biased region" description="Polar residues" evidence="1">
    <location>
        <begin position="8"/>
        <end position="22"/>
    </location>
</feature>
<name>A0AAV2T5A7_CALDB</name>
<protein>
    <submittedName>
        <fullName evidence="2">Uncharacterized protein</fullName>
    </submittedName>
</protein>
<evidence type="ECO:0000313" key="2">
    <source>
        <dbReference type="EMBL" id="CAL5131159.1"/>
    </source>
</evidence>
<dbReference type="EMBL" id="CAXLJL010000079">
    <property type="protein sequence ID" value="CAL5131159.1"/>
    <property type="molecule type" value="Genomic_DNA"/>
</dbReference>
<feature type="compositionally biased region" description="Polar residues" evidence="1">
    <location>
        <begin position="35"/>
        <end position="45"/>
    </location>
</feature>
<accession>A0AAV2T5A7</accession>
<comment type="caution">
    <text evidence="2">The sequence shown here is derived from an EMBL/GenBank/DDBJ whole genome shotgun (WGS) entry which is preliminary data.</text>
</comment>
<evidence type="ECO:0000256" key="1">
    <source>
        <dbReference type="SAM" id="MobiDB-lite"/>
    </source>
</evidence>